<keyword evidence="5" id="KW-1185">Reference proteome</keyword>
<evidence type="ECO:0000313" key="5">
    <source>
        <dbReference type="Proteomes" id="UP000821853"/>
    </source>
</evidence>
<reference evidence="4 5" key="1">
    <citation type="journal article" date="2020" name="Cell">
        <title>Large-Scale Comparative Analyses of Tick Genomes Elucidate Their Genetic Diversity and Vector Capacities.</title>
        <authorList>
            <consortium name="Tick Genome and Microbiome Consortium (TIGMIC)"/>
            <person name="Jia N."/>
            <person name="Wang J."/>
            <person name="Shi W."/>
            <person name="Du L."/>
            <person name="Sun Y."/>
            <person name="Zhan W."/>
            <person name="Jiang J.F."/>
            <person name="Wang Q."/>
            <person name="Zhang B."/>
            <person name="Ji P."/>
            <person name="Bell-Sakyi L."/>
            <person name="Cui X.M."/>
            <person name="Yuan T.T."/>
            <person name="Jiang B.G."/>
            <person name="Yang W.F."/>
            <person name="Lam T.T."/>
            <person name="Chang Q.C."/>
            <person name="Ding S.J."/>
            <person name="Wang X.J."/>
            <person name="Zhu J.G."/>
            <person name="Ruan X.D."/>
            <person name="Zhao L."/>
            <person name="Wei J.T."/>
            <person name="Ye R.Z."/>
            <person name="Que T.C."/>
            <person name="Du C.H."/>
            <person name="Zhou Y.H."/>
            <person name="Cheng J.X."/>
            <person name="Dai P.F."/>
            <person name="Guo W.B."/>
            <person name="Han X.H."/>
            <person name="Huang E.J."/>
            <person name="Li L.F."/>
            <person name="Wei W."/>
            <person name="Gao Y.C."/>
            <person name="Liu J.Z."/>
            <person name="Shao H.Z."/>
            <person name="Wang X."/>
            <person name="Wang C.C."/>
            <person name="Yang T.C."/>
            <person name="Huo Q.B."/>
            <person name="Li W."/>
            <person name="Chen H.Y."/>
            <person name="Chen S.E."/>
            <person name="Zhou L.G."/>
            <person name="Ni X.B."/>
            <person name="Tian J.H."/>
            <person name="Sheng Y."/>
            <person name="Liu T."/>
            <person name="Pan Y.S."/>
            <person name="Xia L.Y."/>
            <person name="Li J."/>
            <person name="Zhao F."/>
            <person name="Cao W.C."/>
        </authorList>
    </citation>
    <scope>NUCLEOTIDE SEQUENCE [LARGE SCALE GENOMIC DNA]</scope>
    <source>
        <strain evidence="4">HaeL-2018</strain>
    </source>
</reference>
<dbReference type="GO" id="GO:0006493">
    <property type="term" value="P:protein O-linked glycosylation"/>
    <property type="evidence" value="ECO:0007669"/>
    <property type="project" value="TreeGrafter"/>
</dbReference>
<dbReference type="AlphaFoldDB" id="A0A9J6GEI3"/>
<comment type="caution">
    <text evidence="4">The sequence shown here is derived from an EMBL/GenBank/DDBJ whole genome shotgun (WGS) entry which is preliminary data.</text>
</comment>
<gene>
    <name evidence="4" type="ORF">HPB48_007476</name>
</gene>
<keyword evidence="1" id="KW-1015">Disulfide bond</keyword>
<dbReference type="Gene3D" id="3.90.550.10">
    <property type="entry name" value="Spore Coat Polysaccharide Biosynthesis Protein SpsA, Chain A"/>
    <property type="match status" value="1"/>
</dbReference>
<dbReference type="GO" id="GO:0004653">
    <property type="term" value="F:polypeptide N-acetylgalactosaminyltransferase activity"/>
    <property type="evidence" value="ECO:0007669"/>
    <property type="project" value="TreeGrafter"/>
</dbReference>
<protein>
    <recommendedName>
        <fullName evidence="3">Glycosyltransferase 2-like domain-containing protein</fullName>
    </recommendedName>
</protein>
<evidence type="ECO:0000256" key="2">
    <source>
        <dbReference type="ARBA" id="ARBA00023180"/>
    </source>
</evidence>
<dbReference type="Pfam" id="PF00535">
    <property type="entry name" value="Glycos_transf_2"/>
    <property type="match status" value="1"/>
</dbReference>
<feature type="domain" description="Glycosyltransferase 2-like" evidence="3">
    <location>
        <begin position="30"/>
        <end position="71"/>
    </location>
</feature>
<dbReference type="InterPro" id="IPR029044">
    <property type="entry name" value="Nucleotide-diphossugar_trans"/>
</dbReference>
<evidence type="ECO:0000256" key="1">
    <source>
        <dbReference type="ARBA" id="ARBA00023157"/>
    </source>
</evidence>
<dbReference type="OrthoDB" id="6119243at2759"/>
<keyword evidence="2" id="KW-0325">Glycoprotein</keyword>
<organism evidence="4 5">
    <name type="scientific">Haemaphysalis longicornis</name>
    <name type="common">Bush tick</name>
    <dbReference type="NCBI Taxonomy" id="44386"/>
    <lineage>
        <taxon>Eukaryota</taxon>
        <taxon>Metazoa</taxon>
        <taxon>Ecdysozoa</taxon>
        <taxon>Arthropoda</taxon>
        <taxon>Chelicerata</taxon>
        <taxon>Arachnida</taxon>
        <taxon>Acari</taxon>
        <taxon>Parasitiformes</taxon>
        <taxon>Ixodida</taxon>
        <taxon>Ixodoidea</taxon>
        <taxon>Ixodidae</taxon>
        <taxon>Haemaphysalinae</taxon>
        <taxon>Haemaphysalis</taxon>
    </lineage>
</organism>
<dbReference type="SUPFAM" id="SSF53448">
    <property type="entry name" value="Nucleotide-diphospho-sugar transferases"/>
    <property type="match status" value="1"/>
</dbReference>
<evidence type="ECO:0000313" key="4">
    <source>
        <dbReference type="EMBL" id="KAH9373802.1"/>
    </source>
</evidence>
<sequence length="87" mass="9791">MAVATRALWKKQFPPQCQKKRYSAKLPTASVVVPFHNEHWTTLLRTATSVLNRSPPGLIKEIILADDFSNKGKRTTSRLQPTLPPPI</sequence>
<dbReference type="EMBL" id="JABSTR010000006">
    <property type="protein sequence ID" value="KAH9373802.1"/>
    <property type="molecule type" value="Genomic_DNA"/>
</dbReference>
<name>A0A9J6GEI3_HAELO</name>
<dbReference type="GO" id="GO:0005794">
    <property type="term" value="C:Golgi apparatus"/>
    <property type="evidence" value="ECO:0007669"/>
    <property type="project" value="TreeGrafter"/>
</dbReference>
<dbReference type="VEuPathDB" id="VectorBase:HLOH_053632"/>
<dbReference type="Proteomes" id="UP000821853">
    <property type="component" value="Chromosome 4"/>
</dbReference>
<dbReference type="OMA" id="HRDMSSA"/>
<proteinExistence type="predicted"/>
<dbReference type="PANTHER" id="PTHR11675:SF134">
    <property type="entry name" value="N-ACETYLGALACTOSAMINYLTRANSFERASE 4-RELATED"/>
    <property type="match status" value="1"/>
</dbReference>
<accession>A0A9J6GEI3</accession>
<dbReference type="PANTHER" id="PTHR11675">
    <property type="entry name" value="N-ACETYLGALACTOSAMINYLTRANSFERASE"/>
    <property type="match status" value="1"/>
</dbReference>
<dbReference type="InterPro" id="IPR001173">
    <property type="entry name" value="Glyco_trans_2-like"/>
</dbReference>
<evidence type="ECO:0000259" key="3">
    <source>
        <dbReference type="Pfam" id="PF00535"/>
    </source>
</evidence>